<dbReference type="EMBL" id="KZ613919">
    <property type="protein sequence ID" value="PMD49925.1"/>
    <property type="molecule type" value="Genomic_DNA"/>
</dbReference>
<gene>
    <name evidence="7" type="ORF">K444DRAFT_648787</name>
</gene>
<feature type="transmembrane region" description="Helical" evidence="6">
    <location>
        <begin position="246"/>
        <end position="264"/>
    </location>
</feature>
<proteinExistence type="predicted"/>
<dbReference type="RefSeq" id="XP_024726829.1">
    <property type="nucleotide sequence ID" value="XM_024885506.1"/>
</dbReference>
<keyword evidence="2 6" id="KW-0812">Transmembrane</keyword>
<feature type="region of interest" description="Disordered" evidence="5">
    <location>
        <begin position="274"/>
        <end position="294"/>
    </location>
</feature>
<dbReference type="InterPro" id="IPR007568">
    <property type="entry name" value="RTA1"/>
</dbReference>
<accession>A0A2J6SGM9</accession>
<dbReference type="GO" id="GO:0005886">
    <property type="term" value="C:plasma membrane"/>
    <property type="evidence" value="ECO:0007669"/>
    <property type="project" value="TreeGrafter"/>
</dbReference>
<dbReference type="PANTHER" id="PTHR31465">
    <property type="entry name" value="PROTEIN RTA1-RELATED"/>
    <property type="match status" value="1"/>
</dbReference>
<evidence type="ECO:0000256" key="4">
    <source>
        <dbReference type="ARBA" id="ARBA00023136"/>
    </source>
</evidence>
<feature type="transmembrane region" description="Helical" evidence="6">
    <location>
        <begin position="128"/>
        <end position="152"/>
    </location>
</feature>
<evidence type="ECO:0000256" key="1">
    <source>
        <dbReference type="ARBA" id="ARBA00004141"/>
    </source>
</evidence>
<dbReference type="AlphaFoldDB" id="A0A2J6SGM9"/>
<feature type="transmembrane region" description="Helical" evidence="6">
    <location>
        <begin position="172"/>
        <end position="194"/>
    </location>
</feature>
<evidence type="ECO:0000313" key="8">
    <source>
        <dbReference type="Proteomes" id="UP000235371"/>
    </source>
</evidence>
<feature type="transmembrane region" description="Helical" evidence="6">
    <location>
        <begin position="23"/>
        <end position="42"/>
    </location>
</feature>
<dbReference type="Pfam" id="PF04479">
    <property type="entry name" value="RTA1"/>
    <property type="match status" value="1"/>
</dbReference>
<feature type="transmembrane region" description="Helical" evidence="6">
    <location>
        <begin position="87"/>
        <end position="108"/>
    </location>
</feature>
<organism evidence="7 8">
    <name type="scientific">Hyaloscypha bicolor E</name>
    <dbReference type="NCBI Taxonomy" id="1095630"/>
    <lineage>
        <taxon>Eukaryota</taxon>
        <taxon>Fungi</taxon>
        <taxon>Dikarya</taxon>
        <taxon>Ascomycota</taxon>
        <taxon>Pezizomycotina</taxon>
        <taxon>Leotiomycetes</taxon>
        <taxon>Helotiales</taxon>
        <taxon>Hyaloscyphaceae</taxon>
        <taxon>Hyaloscypha</taxon>
        <taxon>Hyaloscypha bicolor</taxon>
    </lineage>
</organism>
<dbReference type="OrthoDB" id="1844152at2759"/>
<evidence type="ECO:0000256" key="2">
    <source>
        <dbReference type="ARBA" id="ARBA00022692"/>
    </source>
</evidence>
<keyword evidence="8" id="KW-1185">Reference proteome</keyword>
<reference evidence="7 8" key="1">
    <citation type="submission" date="2016-04" db="EMBL/GenBank/DDBJ databases">
        <title>A degradative enzymes factory behind the ericoid mycorrhizal symbiosis.</title>
        <authorList>
            <consortium name="DOE Joint Genome Institute"/>
            <person name="Martino E."/>
            <person name="Morin E."/>
            <person name="Grelet G."/>
            <person name="Kuo A."/>
            <person name="Kohler A."/>
            <person name="Daghino S."/>
            <person name="Barry K."/>
            <person name="Choi C."/>
            <person name="Cichocki N."/>
            <person name="Clum A."/>
            <person name="Copeland A."/>
            <person name="Hainaut M."/>
            <person name="Haridas S."/>
            <person name="Labutti K."/>
            <person name="Lindquist E."/>
            <person name="Lipzen A."/>
            <person name="Khouja H.-R."/>
            <person name="Murat C."/>
            <person name="Ohm R."/>
            <person name="Olson A."/>
            <person name="Spatafora J."/>
            <person name="Veneault-Fourrey C."/>
            <person name="Henrissat B."/>
            <person name="Grigoriev I."/>
            <person name="Martin F."/>
            <person name="Perotto S."/>
        </authorList>
    </citation>
    <scope>NUCLEOTIDE SEQUENCE [LARGE SCALE GENOMIC DNA]</scope>
    <source>
        <strain evidence="7 8">E</strain>
    </source>
</reference>
<dbReference type="GO" id="GO:0000324">
    <property type="term" value="C:fungal-type vacuole"/>
    <property type="evidence" value="ECO:0007669"/>
    <property type="project" value="TreeGrafter"/>
</dbReference>
<protein>
    <submittedName>
        <fullName evidence="7">RTA1-domain-containing protein</fullName>
    </submittedName>
</protein>
<dbReference type="PANTHER" id="PTHR31465:SF11">
    <property type="entry name" value="DOMAIN PROTEIN, PUTATIVE (AFU_ORTHOLOGUE AFUA_3G10770)-RELATED"/>
    <property type="match status" value="1"/>
</dbReference>
<evidence type="ECO:0000256" key="3">
    <source>
        <dbReference type="ARBA" id="ARBA00022989"/>
    </source>
</evidence>
<evidence type="ECO:0000256" key="6">
    <source>
        <dbReference type="SAM" id="Phobius"/>
    </source>
</evidence>
<evidence type="ECO:0000313" key="7">
    <source>
        <dbReference type="EMBL" id="PMD49925.1"/>
    </source>
</evidence>
<sequence>MAIIINRNICVAPIPGRTSTYGYVPSLAAGIVFCVLFGLSMLLHTFTSIRYRTWWQLVFTVGALCEVLGWAGRAWSHSCPYQTTPYLLQICTLIIAPTFFTAGIYVILGRLIRSFGRGVSPISAAAYLYIFCTAAVVSLVVQAVGGGMAAIAFEQNPPKNTDNGTHIMVAGILFQLASIIIFVSLFIVVIFRALKSKGEVLTQRRIQWIIAAMVLSVVLIVIRSIYRTIELLQGWSGYLITTERYFIALDGAMMVGAVGVFNIARPGWANTTNKDSDFEGESQVEMTDRSRSKD</sequence>
<evidence type="ECO:0000256" key="5">
    <source>
        <dbReference type="SAM" id="MobiDB-lite"/>
    </source>
</evidence>
<dbReference type="STRING" id="1095630.A0A2J6SGM9"/>
<feature type="transmembrane region" description="Helical" evidence="6">
    <location>
        <begin position="54"/>
        <end position="75"/>
    </location>
</feature>
<dbReference type="InParanoid" id="A0A2J6SGM9"/>
<comment type="subcellular location">
    <subcellularLocation>
        <location evidence="1">Membrane</location>
        <topology evidence="1">Multi-pass membrane protein</topology>
    </subcellularLocation>
</comment>
<dbReference type="GeneID" id="36593583"/>
<feature type="transmembrane region" description="Helical" evidence="6">
    <location>
        <begin position="206"/>
        <end position="226"/>
    </location>
</feature>
<dbReference type="Proteomes" id="UP000235371">
    <property type="component" value="Unassembled WGS sequence"/>
</dbReference>
<name>A0A2J6SGM9_9HELO</name>
<keyword evidence="4 6" id="KW-0472">Membrane</keyword>
<keyword evidence="3 6" id="KW-1133">Transmembrane helix</keyword>